<organism evidence="1 2">
    <name type="scientific">Piscirickettsia litoralis</name>
    <dbReference type="NCBI Taxonomy" id="1891921"/>
    <lineage>
        <taxon>Bacteria</taxon>
        <taxon>Pseudomonadati</taxon>
        <taxon>Pseudomonadota</taxon>
        <taxon>Gammaproteobacteria</taxon>
        <taxon>Thiotrichales</taxon>
        <taxon>Piscirickettsiaceae</taxon>
        <taxon>Piscirickettsia</taxon>
    </lineage>
</organism>
<protein>
    <submittedName>
        <fullName evidence="1">Uncharacterized protein</fullName>
    </submittedName>
</protein>
<proteinExistence type="predicted"/>
<gene>
    <name evidence="1" type="ORF">BGC07_05275</name>
</gene>
<accession>A0ABX3A1T2</accession>
<comment type="caution">
    <text evidence="1">The sequence shown here is derived from an EMBL/GenBank/DDBJ whole genome shotgun (WGS) entry which is preliminary data.</text>
</comment>
<dbReference type="EMBL" id="MDTU01000001">
    <property type="protein sequence ID" value="ODN42450.1"/>
    <property type="molecule type" value="Genomic_DNA"/>
</dbReference>
<keyword evidence="2" id="KW-1185">Reference proteome</keyword>
<dbReference type="RefSeq" id="WP_069312247.1">
    <property type="nucleotide sequence ID" value="NZ_MDTU01000001.1"/>
</dbReference>
<evidence type="ECO:0000313" key="1">
    <source>
        <dbReference type="EMBL" id="ODN42450.1"/>
    </source>
</evidence>
<dbReference type="Proteomes" id="UP000094329">
    <property type="component" value="Unassembled WGS sequence"/>
</dbReference>
<evidence type="ECO:0000313" key="2">
    <source>
        <dbReference type="Proteomes" id="UP000094329"/>
    </source>
</evidence>
<reference evidence="1 2" key="1">
    <citation type="submission" date="2016-08" db="EMBL/GenBank/DDBJ databases">
        <title>Draft genome sequence of Candidatus Piscirickettsia litoralis, from seawater.</title>
        <authorList>
            <person name="Wan X."/>
            <person name="Lee A.J."/>
            <person name="Hou S."/>
            <person name="Donachie S.P."/>
        </authorList>
    </citation>
    <scope>NUCLEOTIDE SEQUENCE [LARGE SCALE GENOMIC DNA]</scope>
    <source>
        <strain evidence="1 2">Y2</strain>
    </source>
</reference>
<name>A0ABX3A1T2_9GAMM</name>
<sequence>MRTGHKRKKELKEISEKLNKLHTQYGNNIPAMELEKYKSDLKSLIKSNDPQLHLNGGIGSLIQIYKILSANSTNGKASGLIDKIENFNSPNNVFQNNLNQNNNQNNNNISHHFDI</sequence>